<dbReference type="InterPro" id="IPR036047">
    <property type="entry name" value="F-box-like_dom_sf"/>
</dbReference>
<dbReference type="Ensembl" id="ENSKMAT00000008603.1">
    <property type="protein sequence ID" value="ENSKMAP00000008475.1"/>
    <property type="gene ID" value="ENSKMAG00000006361.1"/>
</dbReference>
<reference evidence="2" key="1">
    <citation type="submission" date="2025-08" db="UniProtKB">
        <authorList>
            <consortium name="Ensembl"/>
        </authorList>
    </citation>
    <scope>IDENTIFICATION</scope>
</reference>
<dbReference type="Pfam" id="PF12937">
    <property type="entry name" value="F-box-like"/>
    <property type="match status" value="1"/>
</dbReference>
<dbReference type="STRING" id="37003.ENSKMAP00000008475"/>
<evidence type="ECO:0000313" key="2">
    <source>
        <dbReference type="Ensembl" id="ENSKMAP00000008475.1"/>
    </source>
</evidence>
<reference evidence="2" key="2">
    <citation type="submission" date="2025-09" db="UniProtKB">
        <authorList>
            <consortium name="Ensembl"/>
        </authorList>
    </citation>
    <scope>IDENTIFICATION</scope>
</reference>
<organism evidence="2 3">
    <name type="scientific">Kryptolebias marmoratus</name>
    <name type="common">Mangrove killifish</name>
    <name type="synonym">Rivulus marmoratus</name>
    <dbReference type="NCBI Taxonomy" id="37003"/>
    <lineage>
        <taxon>Eukaryota</taxon>
        <taxon>Metazoa</taxon>
        <taxon>Chordata</taxon>
        <taxon>Craniata</taxon>
        <taxon>Vertebrata</taxon>
        <taxon>Euteleostomi</taxon>
        <taxon>Actinopterygii</taxon>
        <taxon>Neopterygii</taxon>
        <taxon>Teleostei</taxon>
        <taxon>Neoteleostei</taxon>
        <taxon>Acanthomorphata</taxon>
        <taxon>Ovalentaria</taxon>
        <taxon>Atherinomorphae</taxon>
        <taxon>Cyprinodontiformes</taxon>
        <taxon>Rivulidae</taxon>
        <taxon>Kryptolebias</taxon>
    </lineage>
</organism>
<accession>A0A3Q2ZYK5</accession>
<evidence type="ECO:0000313" key="3">
    <source>
        <dbReference type="Proteomes" id="UP000264800"/>
    </source>
</evidence>
<dbReference type="AlphaFoldDB" id="A0A3Q2ZYK5"/>
<dbReference type="Gene3D" id="1.20.1280.50">
    <property type="match status" value="1"/>
</dbReference>
<protein>
    <submittedName>
        <fullName evidence="2">F-box protein 15</fullName>
    </submittedName>
</protein>
<dbReference type="GO" id="GO:0019005">
    <property type="term" value="C:SCF ubiquitin ligase complex"/>
    <property type="evidence" value="ECO:0007669"/>
    <property type="project" value="TreeGrafter"/>
</dbReference>
<dbReference type="PROSITE" id="PS50181">
    <property type="entry name" value="FBOX"/>
    <property type="match status" value="1"/>
</dbReference>
<dbReference type="OMA" id="YIMEHID"/>
<dbReference type="SMART" id="SM00256">
    <property type="entry name" value="FBOX"/>
    <property type="match status" value="1"/>
</dbReference>
<name>A0A3Q2ZYK5_KRYMA</name>
<dbReference type="InterPro" id="IPR001810">
    <property type="entry name" value="F-box_dom"/>
</dbReference>
<dbReference type="SUPFAM" id="SSF81383">
    <property type="entry name" value="F-box domain"/>
    <property type="match status" value="1"/>
</dbReference>
<dbReference type="PANTHER" id="PTHR46731:SF1">
    <property type="entry name" value="F-BOX ONLY PROTEIN 15"/>
    <property type="match status" value="1"/>
</dbReference>
<dbReference type="CDD" id="cd22093">
    <property type="entry name" value="F-box_FBXO15"/>
    <property type="match status" value="1"/>
</dbReference>
<dbReference type="Proteomes" id="UP000264800">
    <property type="component" value="Unplaced"/>
</dbReference>
<keyword evidence="3" id="KW-1185">Reference proteome</keyword>
<feature type="domain" description="F-box" evidence="1">
    <location>
        <begin position="1"/>
        <end position="45"/>
    </location>
</feature>
<proteinExistence type="predicted"/>
<evidence type="ECO:0000259" key="1">
    <source>
        <dbReference type="PROSITE" id="PS50181"/>
    </source>
</evidence>
<dbReference type="GeneTree" id="ENSGT00390000017498"/>
<sequence length="396" mass="45552">MFCRLPSEILMKILSYLDASALVCISITNKLFCQLANDNVLWHKIYITELGQNKTWTRDEPVLKMELQDQAAGYMKQMYFKNLLTRNLKRWKRLLGHISCHTGLPSKTEQVLRNLCVTWELTVTDKSGHEISLYQLCFFACSVSPGRRSLMAKLDMQPLTKSAQVIGQDRMVQLKLLQPGILIGVWRDQCSVAFILFTLHFHRLVERSIQGSSDSPYVEEIARAPSDDIDPEYGLHGYQLHIALDSSVSELMSGSFPQLFCHGGNLFMLMHSLKNTLHYLTNSSQHMLLSGNITLPWRCEALQGSNCCIMSLTLLDEFCKPFKYVSSPISMELEGTPVSCGYYDYDGETYLIYFQDSDIQMKMQLIRFRAERQFILVSLNVYVSVCYVNKHFRRNH</sequence>
<dbReference type="PANTHER" id="PTHR46731">
    <property type="entry name" value="F-BOX ONLY PROTEIN 15"/>
    <property type="match status" value="1"/>
</dbReference>